<dbReference type="Proteomes" id="UP000184509">
    <property type="component" value="Unassembled WGS sequence"/>
</dbReference>
<dbReference type="GO" id="GO:0003677">
    <property type="term" value="F:DNA binding"/>
    <property type="evidence" value="ECO:0007669"/>
    <property type="project" value="UniProtKB-KW"/>
</dbReference>
<dbReference type="InterPro" id="IPR041607">
    <property type="entry name" value="HU-HIG"/>
</dbReference>
<dbReference type="EMBL" id="FQTV01000002">
    <property type="protein sequence ID" value="SHE59962.1"/>
    <property type="molecule type" value="Genomic_DNA"/>
</dbReference>
<accession>A0A1M4UTA8</accession>
<keyword evidence="1 3" id="KW-0238">DNA-binding</keyword>
<dbReference type="Gene3D" id="4.10.520.10">
    <property type="entry name" value="IHF-like DNA-binding proteins"/>
    <property type="match status" value="1"/>
</dbReference>
<dbReference type="Pfam" id="PF18291">
    <property type="entry name" value="HU-HIG"/>
    <property type="match status" value="1"/>
</dbReference>
<proteinExistence type="predicted"/>
<sequence length="200" mass="22589">MAATYDLRENPNPKKDGKKQPLYARIVSKGTITSRELLEDISSGTTFTVADLEGAISALAEKMATHLKNGYNVELGNIGYFSAKLKARPVMEKDEIRAASVEFDNVNFRASAWLKKNTRGDLERSSRGFQTSAKLSEEERRSLLDKYLDENTYITRTDYTKLTGLLKNNAMKDLKEFVNQGILISSGHRNQMIFLRAQKK</sequence>
<dbReference type="InterPro" id="IPR010992">
    <property type="entry name" value="IHF-like_DNA-bd_dom_sf"/>
</dbReference>
<gene>
    <name evidence="3" type="ORF">SAMN05444405_102168</name>
</gene>
<feature type="domain" description="HU" evidence="2">
    <location>
        <begin position="1"/>
        <end position="120"/>
    </location>
</feature>
<dbReference type="AlphaFoldDB" id="A0A1M4UTA8"/>
<evidence type="ECO:0000313" key="4">
    <source>
        <dbReference type="Proteomes" id="UP000184509"/>
    </source>
</evidence>
<organism evidence="3 4">
    <name type="scientific">Bacteroides luti</name>
    <dbReference type="NCBI Taxonomy" id="1297750"/>
    <lineage>
        <taxon>Bacteria</taxon>
        <taxon>Pseudomonadati</taxon>
        <taxon>Bacteroidota</taxon>
        <taxon>Bacteroidia</taxon>
        <taxon>Bacteroidales</taxon>
        <taxon>Bacteroidaceae</taxon>
        <taxon>Bacteroides</taxon>
    </lineage>
</organism>
<dbReference type="InterPro" id="IPR005902">
    <property type="entry name" value="HU_DNA-bd_put"/>
</dbReference>
<dbReference type="SUPFAM" id="SSF47729">
    <property type="entry name" value="IHF-like DNA-binding proteins"/>
    <property type="match status" value="1"/>
</dbReference>
<reference evidence="3 4" key="1">
    <citation type="submission" date="2016-11" db="EMBL/GenBank/DDBJ databases">
        <authorList>
            <person name="Jaros S."/>
            <person name="Januszkiewicz K."/>
            <person name="Wedrychowicz H."/>
        </authorList>
    </citation>
    <scope>NUCLEOTIDE SEQUENCE [LARGE SCALE GENOMIC DNA]</scope>
    <source>
        <strain evidence="3 4">DSM 26991</strain>
    </source>
</reference>
<evidence type="ECO:0000256" key="1">
    <source>
        <dbReference type="ARBA" id="ARBA00023125"/>
    </source>
</evidence>
<dbReference type="RefSeq" id="WP_073398975.1">
    <property type="nucleotide sequence ID" value="NZ_FQTV01000002.1"/>
</dbReference>
<name>A0A1M4UTA8_9BACE</name>
<dbReference type="NCBIfam" id="TIGR01201">
    <property type="entry name" value="HU_rel"/>
    <property type="match status" value="1"/>
</dbReference>
<evidence type="ECO:0000313" key="3">
    <source>
        <dbReference type="EMBL" id="SHE59962.1"/>
    </source>
</evidence>
<dbReference type="OrthoDB" id="1097869at2"/>
<evidence type="ECO:0000259" key="2">
    <source>
        <dbReference type="Pfam" id="PF18291"/>
    </source>
</evidence>
<protein>
    <submittedName>
        <fullName evidence="3">DNA-binding protein, histone-like, putative</fullName>
    </submittedName>
</protein>
<keyword evidence="4" id="KW-1185">Reference proteome</keyword>